<evidence type="ECO:0000313" key="2">
    <source>
        <dbReference type="EMBL" id="KFD72404.1"/>
    </source>
</evidence>
<dbReference type="Proteomes" id="UP000030758">
    <property type="component" value="Unassembled WGS sequence"/>
</dbReference>
<keyword evidence="3" id="KW-1185">Reference proteome</keyword>
<dbReference type="AlphaFoldDB" id="A0A085M8Z6"/>
<evidence type="ECO:0000313" key="3">
    <source>
        <dbReference type="Proteomes" id="UP000030764"/>
    </source>
</evidence>
<dbReference type="EMBL" id="KL363214">
    <property type="protein sequence ID" value="KFD53692.1"/>
    <property type="molecule type" value="Genomic_DNA"/>
</dbReference>
<sequence>MRGKSASERSSSLRRSLLAFTKDLSVSFMKLCYAGPLPSNRYSNSFIEKNARSVVRGQEGKDARYVERSITQSSAENRKLQSSAKRIYEAFVSICRRVNCETKTSSGGTLTDGQQLTRLVEIWLIYSLKRRDAWTPSTSWGLRKTLAFLSTMTL</sequence>
<name>A0A085M8Z6_9BILA</name>
<proteinExistence type="predicted"/>
<evidence type="ECO:0000313" key="1">
    <source>
        <dbReference type="EMBL" id="KFD53692.1"/>
    </source>
</evidence>
<reference evidence="1 3" key="1">
    <citation type="journal article" date="2014" name="Nat. Genet.">
        <title>Genome and transcriptome of the porcine whipworm Trichuris suis.</title>
        <authorList>
            <person name="Jex A.R."/>
            <person name="Nejsum P."/>
            <person name="Schwarz E.M."/>
            <person name="Hu L."/>
            <person name="Young N.D."/>
            <person name="Hall R.S."/>
            <person name="Korhonen P.K."/>
            <person name="Liao S."/>
            <person name="Thamsborg S."/>
            <person name="Xia J."/>
            <person name="Xu P."/>
            <person name="Wang S."/>
            <person name="Scheerlinck J.P."/>
            <person name="Hofmann A."/>
            <person name="Sternberg P.W."/>
            <person name="Wang J."/>
            <person name="Gasser R.B."/>
        </authorList>
    </citation>
    <scope>NUCLEOTIDE SEQUENCE [LARGE SCALE GENOMIC DNA]</scope>
    <source>
        <strain evidence="2">DCEP-RM93F</strain>
        <strain evidence="1">DCEP-RM93M</strain>
    </source>
</reference>
<dbReference type="EMBL" id="KL367477">
    <property type="protein sequence ID" value="KFD72404.1"/>
    <property type="molecule type" value="Genomic_DNA"/>
</dbReference>
<gene>
    <name evidence="1" type="ORF">M513_05397</name>
    <name evidence="2" type="ORF">M514_05397</name>
</gene>
<organism evidence="1 3">
    <name type="scientific">Trichuris suis</name>
    <name type="common">pig whipworm</name>
    <dbReference type="NCBI Taxonomy" id="68888"/>
    <lineage>
        <taxon>Eukaryota</taxon>
        <taxon>Metazoa</taxon>
        <taxon>Ecdysozoa</taxon>
        <taxon>Nematoda</taxon>
        <taxon>Enoplea</taxon>
        <taxon>Dorylaimia</taxon>
        <taxon>Trichinellida</taxon>
        <taxon>Trichuridae</taxon>
        <taxon>Trichuris</taxon>
    </lineage>
</organism>
<accession>A0A085M8Z6</accession>
<dbReference type="Proteomes" id="UP000030764">
    <property type="component" value="Unassembled WGS sequence"/>
</dbReference>
<protein>
    <submittedName>
        <fullName evidence="1">Uncharacterized protein</fullName>
    </submittedName>
</protein>